<proteinExistence type="predicted"/>
<evidence type="ECO:0000313" key="2">
    <source>
        <dbReference type="Proteomes" id="UP001217089"/>
    </source>
</evidence>
<gene>
    <name evidence="1" type="ORF">KUTeg_003932</name>
</gene>
<accession>A0ABQ9FQ58</accession>
<dbReference type="Proteomes" id="UP001217089">
    <property type="component" value="Unassembled WGS sequence"/>
</dbReference>
<organism evidence="1 2">
    <name type="scientific">Tegillarca granosa</name>
    <name type="common">Malaysian cockle</name>
    <name type="synonym">Anadara granosa</name>
    <dbReference type="NCBI Taxonomy" id="220873"/>
    <lineage>
        <taxon>Eukaryota</taxon>
        <taxon>Metazoa</taxon>
        <taxon>Spiralia</taxon>
        <taxon>Lophotrochozoa</taxon>
        <taxon>Mollusca</taxon>
        <taxon>Bivalvia</taxon>
        <taxon>Autobranchia</taxon>
        <taxon>Pteriomorphia</taxon>
        <taxon>Arcoida</taxon>
        <taxon>Arcoidea</taxon>
        <taxon>Arcidae</taxon>
        <taxon>Tegillarca</taxon>
    </lineage>
</organism>
<name>A0ABQ9FQ58_TEGGR</name>
<dbReference type="EMBL" id="JARBDR010000214">
    <property type="protein sequence ID" value="KAJ8318841.1"/>
    <property type="molecule type" value="Genomic_DNA"/>
</dbReference>
<sequence length="123" mass="14716">MQNISVVHQCLECTISAKNLDVRIYKELNNTQKRHEFELKSTKMQKLKNYKKDAVQLNELQQQMSDLNPEVYGEEENTENIVKAVIRDKVQIGDPIDFENVHRFKRRFGNRPRKIVARFHRFK</sequence>
<evidence type="ECO:0000313" key="1">
    <source>
        <dbReference type="EMBL" id="KAJ8318841.1"/>
    </source>
</evidence>
<dbReference type="Gene3D" id="3.30.70.1820">
    <property type="entry name" value="L1 transposable element, RRM domain"/>
    <property type="match status" value="1"/>
</dbReference>
<keyword evidence="2" id="KW-1185">Reference proteome</keyword>
<protein>
    <submittedName>
        <fullName evidence="1">Uncharacterized protein</fullName>
    </submittedName>
</protein>
<comment type="caution">
    <text evidence="1">The sequence shown here is derived from an EMBL/GenBank/DDBJ whole genome shotgun (WGS) entry which is preliminary data.</text>
</comment>
<reference evidence="1 2" key="1">
    <citation type="submission" date="2022-12" db="EMBL/GenBank/DDBJ databases">
        <title>Chromosome-level genome of Tegillarca granosa.</title>
        <authorList>
            <person name="Kim J."/>
        </authorList>
    </citation>
    <scope>NUCLEOTIDE SEQUENCE [LARGE SCALE GENOMIC DNA]</scope>
    <source>
        <strain evidence="1">Teg-2019</strain>
        <tissue evidence="1">Adductor muscle</tissue>
    </source>
</reference>